<proteinExistence type="predicted"/>
<dbReference type="EMBL" id="LYPB01000082">
    <property type="protein sequence ID" value="OAS15499.1"/>
    <property type="molecule type" value="Genomic_DNA"/>
</dbReference>
<gene>
    <name evidence="1" type="ORF">A8708_13850</name>
</gene>
<dbReference type="Proteomes" id="UP000078454">
    <property type="component" value="Unassembled WGS sequence"/>
</dbReference>
<protein>
    <submittedName>
        <fullName evidence="1">Uncharacterized protein</fullName>
    </submittedName>
</protein>
<sequence length="62" mass="7059">MQTYIQPQHYDEAYNRWKLNLIQGSNQLQGAFGLFYGIPLDFSTQKTVKGAISLPFTVYSAV</sequence>
<keyword evidence="2" id="KW-1185">Reference proteome</keyword>
<name>A0A198A200_9BACL</name>
<accession>A0A198A200</accession>
<dbReference type="AlphaFoldDB" id="A0A198A200"/>
<organism evidence="1 2">
    <name type="scientific">Paenibacillus oryzisoli</name>
    <dbReference type="NCBI Taxonomy" id="1850517"/>
    <lineage>
        <taxon>Bacteria</taxon>
        <taxon>Bacillati</taxon>
        <taxon>Bacillota</taxon>
        <taxon>Bacilli</taxon>
        <taxon>Bacillales</taxon>
        <taxon>Paenibacillaceae</taxon>
        <taxon>Paenibacillus</taxon>
    </lineage>
</organism>
<evidence type="ECO:0000313" key="1">
    <source>
        <dbReference type="EMBL" id="OAS15499.1"/>
    </source>
</evidence>
<comment type="caution">
    <text evidence="1">The sequence shown here is derived from an EMBL/GenBank/DDBJ whole genome shotgun (WGS) entry which is preliminary data.</text>
</comment>
<evidence type="ECO:0000313" key="2">
    <source>
        <dbReference type="Proteomes" id="UP000078454"/>
    </source>
</evidence>
<reference evidence="1 2" key="1">
    <citation type="submission" date="2016-05" db="EMBL/GenBank/DDBJ databases">
        <title>Paenibacillus sp. 1ZS3-15 nov., isolated from the rhizosphere soil.</title>
        <authorList>
            <person name="Zhang X.X."/>
            <person name="Zhang J."/>
        </authorList>
    </citation>
    <scope>NUCLEOTIDE SEQUENCE [LARGE SCALE GENOMIC DNA]</scope>
    <source>
        <strain evidence="1 2">1ZS3-15</strain>
    </source>
</reference>